<gene>
    <name evidence="1" type="ORF">UA45_12375</name>
</gene>
<dbReference type="PATRIC" id="fig|582.24.peg.3890"/>
<dbReference type="AlphaFoldDB" id="A0A0D8L9N7"/>
<protein>
    <submittedName>
        <fullName evidence="1">Uncharacterized protein</fullName>
    </submittedName>
</protein>
<evidence type="ECO:0000313" key="2">
    <source>
        <dbReference type="Proteomes" id="UP000032582"/>
    </source>
</evidence>
<evidence type="ECO:0000313" key="1">
    <source>
        <dbReference type="EMBL" id="KJF77478.1"/>
    </source>
</evidence>
<dbReference type="Proteomes" id="UP000032582">
    <property type="component" value="Unassembled WGS sequence"/>
</dbReference>
<sequence>MEPDDFKGKYFASTIILWRYGSMPASYANVSDLLAEREISIHRWFIQYAPVLHKNSKNINLFVLFPSSNTLDIYFPRNVTGIPPMNFSNGY</sequence>
<comment type="caution">
    <text evidence="1">The sequence shown here is derived from an EMBL/GenBank/DDBJ whole genome shotgun (WGS) entry which is preliminary data.</text>
</comment>
<name>A0A0D8L9N7_MORMO</name>
<proteinExistence type="predicted"/>
<organism evidence="1 2">
    <name type="scientific">Morganella morganii</name>
    <name type="common">Proteus morganii</name>
    <dbReference type="NCBI Taxonomy" id="582"/>
    <lineage>
        <taxon>Bacteria</taxon>
        <taxon>Pseudomonadati</taxon>
        <taxon>Pseudomonadota</taxon>
        <taxon>Gammaproteobacteria</taxon>
        <taxon>Enterobacterales</taxon>
        <taxon>Morganellaceae</taxon>
        <taxon>Morganella</taxon>
    </lineage>
</organism>
<accession>A0A0D8L9N7</accession>
<reference evidence="1 2" key="1">
    <citation type="submission" date="2015-02" db="EMBL/GenBank/DDBJ databases">
        <title>Whole genome shotgun sequencing of cultured foodborne pathogen.</title>
        <authorList>
            <person name="Timme R."/>
            <person name="Allard M.W."/>
            <person name="Strain E."/>
            <person name="Evans P.S."/>
            <person name="Brown E."/>
        </authorList>
    </citation>
    <scope>NUCLEOTIDE SEQUENCE [LARGE SCALE GENOMIC DNA]</scope>
    <source>
        <strain evidence="1 2">GCSL-TSO-24</strain>
    </source>
</reference>
<dbReference type="EMBL" id="JZSH01000138">
    <property type="protein sequence ID" value="KJF77478.1"/>
    <property type="molecule type" value="Genomic_DNA"/>
</dbReference>